<protein>
    <submittedName>
        <fullName evidence="1">Uncharacterized protein</fullName>
    </submittedName>
</protein>
<keyword evidence="2" id="KW-1185">Reference proteome</keyword>
<proteinExistence type="predicted"/>
<reference evidence="1 2" key="1">
    <citation type="submission" date="2016-10" db="EMBL/GenBank/DDBJ databases">
        <authorList>
            <person name="de Groot N.N."/>
        </authorList>
    </citation>
    <scope>NUCLEOTIDE SEQUENCE [LARGE SCALE GENOMIC DNA]</scope>
    <source>
        <strain evidence="1 2">CGMCC 4.3510</strain>
    </source>
</reference>
<dbReference type="STRING" id="380248.SAMN05216251_103214"/>
<name>A0A1I2ATK4_9ACTN</name>
<sequence length="163" mass="17140">MSRGVFLAVVCGSAGLCGAGWGLAGPAGVLAAGICATVAAVTALRWSKVPPGPRTPSPSPGATPFENAEFARYRKVGGALSWSQVSLRHFDHALRPILERITAAVLLERAGVDTVAEPQAARDLLGPDLWKLADATRPRSDDSSAEPPHLDDVARLLRRLEDL</sequence>
<dbReference type="EMBL" id="FONG01000003">
    <property type="protein sequence ID" value="SFE47057.1"/>
    <property type="molecule type" value="Genomic_DNA"/>
</dbReference>
<dbReference type="Proteomes" id="UP000199323">
    <property type="component" value="Unassembled WGS sequence"/>
</dbReference>
<dbReference type="OrthoDB" id="3482454at2"/>
<dbReference type="AlphaFoldDB" id="A0A1I2ATK4"/>
<organism evidence="1 2">
    <name type="scientific">Actinacidiphila alni</name>
    <dbReference type="NCBI Taxonomy" id="380248"/>
    <lineage>
        <taxon>Bacteria</taxon>
        <taxon>Bacillati</taxon>
        <taxon>Actinomycetota</taxon>
        <taxon>Actinomycetes</taxon>
        <taxon>Kitasatosporales</taxon>
        <taxon>Streptomycetaceae</taxon>
        <taxon>Actinacidiphila</taxon>
    </lineage>
</organism>
<gene>
    <name evidence="1" type="ORF">SAMN05216251_103214</name>
</gene>
<dbReference type="RefSeq" id="WP_093712442.1">
    <property type="nucleotide sequence ID" value="NZ_FONG01000003.1"/>
</dbReference>
<evidence type="ECO:0000313" key="2">
    <source>
        <dbReference type="Proteomes" id="UP000199323"/>
    </source>
</evidence>
<evidence type="ECO:0000313" key="1">
    <source>
        <dbReference type="EMBL" id="SFE47057.1"/>
    </source>
</evidence>
<accession>A0A1I2ATK4</accession>